<proteinExistence type="predicted"/>
<feature type="region of interest" description="Disordered" evidence="1">
    <location>
        <begin position="46"/>
        <end position="88"/>
    </location>
</feature>
<accession>A0A7J0DJD4</accession>
<keyword evidence="3" id="KW-1185">Reference proteome</keyword>
<organism evidence="2 3">
    <name type="scientific">Actinidia rufa</name>
    <dbReference type="NCBI Taxonomy" id="165716"/>
    <lineage>
        <taxon>Eukaryota</taxon>
        <taxon>Viridiplantae</taxon>
        <taxon>Streptophyta</taxon>
        <taxon>Embryophyta</taxon>
        <taxon>Tracheophyta</taxon>
        <taxon>Spermatophyta</taxon>
        <taxon>Magnoliopsida</taxon>
        <taxon>eudicotyledons</taxon>
        <taxon>Gunneridae</taxon>
        <taxon>Pentapetalae</taxon>
        <taxon>asterids</taxon>
        <taxon>Ericales</taxon>
        <taxon>Actinidiaceae</taxon>
        <taxon>Actinidia</taxon>
    </lineage>
</organism>
<dbReference type="EMBL" id="BJWL01000245">
    <property type="protein sequence ID" value="GFS36199.1"/>
    <property type="molecule type" value="Genomic_DNA"/>
</dbReference>
<dbReference type="AlphaFoldDB" id="A0A7J0DJD4"/>
<dbReference type="Proteomes" id="UP000585474">
    <property type="component" value="Unassembled WGS sequence"/>
</dbReference>
<feature type="region of interest" description="Disordered" evidence="1">
    <location>
        <begin position="1"/>
        <end position="21"/>
    </location>
</feature>
<name>A0A7J0DJD4_9ERIC</name>
<feature type="compositionally biased region" description="Polar residues" evidence="1">
    <location>
        <begin position="134"/>
        <end position="153"/>
    </location>
</feature>
<sequence>MATADHSLTTSTTLHTETDEVQIRVRRRDAVQRHSPRSSRAQILTLSRSSMRREIPSEARRGTTQPVGFKRVTGTPFGDVGGSRKANRSLNRRRLDLGWLRRRSDTSDTLDRVDTGTTSEMASPRNSGLRKWSSDASSEGSPRPPTTNLSRGPSLSSVKSSNRRSSTTAKLADLVGLAS</sequence>
<reference evidence="3" key="1">
    <citation type="submission" date="2019-07" db="EMBL/GenBank/DDBJ databases">
        <title>De Novo Assembly of kiwifruit Actinidia rufa.</title>
        <authorList>
            <person name="Sugita-Konishi S."/>
            <person name="Sato K."/>
            <person name="Mori E."/>
            <person name="Abe Y."/>
            <person name="Kisaki G."/>
            <person name="Hamano K."/>
            <person name="Suezawa K."/>
            <person name="Otani M."/>
            <person name="Fukuda T."/>
            <person name="Manabe T."/>
            <person name="Gomi K."/>
            <person name="Tabuchi M."/>
            <person name="Akimitsu K."/>
            <person name="Kataoka I."/>
        </authorList>
    </citation>
    <scope>NUCLEOTIDE SEQUENCE [LARGE SCALE GENOMIC DNA]</scope>
    <source>
        <strain evidence="3">cv. Fuchu</strain>
    </source>
</reference>
<feature type="compositionally biased region" description="Low complexity" evidence="1">
    <location>
        <begin position="1"/>
        <end position="15"/>
    </location>
</feature>
<feature type="compositionally biased region" description="Polar residues" evidence="1">
    <location>
        <begin position="116"/>
        <end position="126"/>
    </location>
</feature>
<evidence type="ECO:0000256" key="1">
    <source>
        <dbReference type="SAM" id="MobiDB-lite"/>
    </source>
</evidence>
<protein>
    <submittedName>
        <fullName evidence="2">Cold, circadian rhythm, and RNA binding 1</fullName>
    </submittedName>
</protein>
<feature type="region of interest" description="Disordered" evidence="1">
    <location>
        <begin position="106"/>
        <end position="179"/>
    </location>
</feature>
<feature type="compositionally biased region" description="Low complexity" evidence="1">
    <location>
        <begin position="154"/>
        <end position="166"/>
    </location>
</feature>
<gene>
    <name evidence="2" type="ORF">Acr_00g0044580</name>
</gene>
<evidence type="ECO:0000313" key="2">
    <source>
        <dbReference type="EMBL" id="GFS36199.1"/>
    </source>
</evidence>
<feature type="compositionally biased region" description="Basic and acidic residues" evidence="1">
    <location>
        <begin position="51"/>
        <end position="61"/>
    </location>
</feature>
<comment type="caution">
    <text evidence="2">The sequence shown here is derived from an EMBL/GenBank/DDBJ whole genome shotgun (WGS) entry which is preliminary data.</text>
</comment>
<evidence type="ECO:0000313" key="3">
    <source>
        <dbReference type="Proteomes" id="UP000585474"/>
    </source>
</evidence>